<dbReference type="Proteomes" id="UP000799777">
    <property type="component" value="Unassembled WGS sequence"/>
</dbReference>
<dbReference type="PANTHER" id="PTHR35395:SF1">
    <property type="entry name" value="DUF6536 DOMAIN-CONTAINING PROTEIN"/>
    <property type="match status" value="1"/>
</dbReference>
<keyword evidence="1" id="KW-0812">Transmembrane</keyword>
<dbReference type="OrthoDB" id="5429634at2759"/>
<evidence type="ECO:0000313" key="3">
    <source>
        <dbReference type="Proteomes" id="UP000799777"/>
    </source>
</evidence>
<dbReference type="PANTHER" id="PTHR35395">
    <property type="entry name" value="DUF6536 DOMAIN-CONTAINING PROTEIN"/>
    <property type="match status" value="1"/>
</dbReference>
<evidence type="ECO:0000313" key="2">
    <source>
        <dbReference type="EMBL" id="KAF2023080.1"/>
    </source>
</evidence>
<organism evidence="2 3">
    <name type="scientific">Setomelanomma holmii</name>
    <dbReference type="NCBI Taxonomy" id="210430"/>
    <lineage>
        <taxon>Eukaryota</taxon>
        <taxon>Fungi</taxon>
        <taxon>Dikarya</taxon>
        <taxon>Ascomycota</taxon>
        <taxon>Pezizomycotina</taxon>
        <taxon>Dothideomycetes</taxon>
        <taxon>Pleosporomycetidae</taxon>
        <taxon>Pleosporales</taxon>
        <taxon>Pleosporineae</taxon>
        <taxon>Phaeosphaeriaceae</taxon>
        <taxon>Setomelanomma</taxon>
    </lineage>
</organism>
<keyword evidence="3" id="KW-1185">Reference proteome</keyword>
<protein>
    <submittedName>
        <fullName evidence="2">Uncharacterized protein</fullName>
    </submittedName>
</protein>
<evidence type="ECO:0000256" key="1">
    <source>
        <dbReference type="SAM" id="Phobius"/>
    </source>
</evidence>
<feature type="transmembrane region" description="Helical" evidence="1">
    <location>
        <begin position="35"/>
        <end position="59"/>
    </location>
</feature>
<dbReference type="AlphaFoldDB" id="A0A9P4GW59"/>
<sequence length="501" mass="56252">MTFEIPEDRSKWEPYESPVKYCMVEQVPEICKLQFSFLIVSIVLVANLMKVVCIAWLLFRHKEYHALVTLGDALASFLERPDPHTFGRCLQSEVQIDRYFNGRSFVAPANDIIRYHNRKSQESENRPKEFKLERISWASAPSYRTWFATYMFYFGAVLFGIIACIWSLDGMPKSPAALWKIGFGSVDGRNLLRTNTSLIGGVLLANSPQAVLSYLYVAFNTLYTSMLIGKEWSSYMHERKALRVTTPVAQQRDTYWLSVPFRYAIPMTITSITVTGTTTSSNVRLVRPLEQISTCGFSPFAIILSTVTATVIAIGGIATGRMKYPAGMPMASSCSAAMSAACHPPPGDVDAHLLPVQWGAVTHGVNQDNEEVGHCSFSSWPIELPVPGRFIYTEDNTYPRPLGLVPSELHWALEVLMTCHRRRLVVTDTGFVGIATMECEIGDRFYILKGVLTPFALRDVQENATYVNIRQVKLIGDCQINPEIWNVPHPGYPTLETLHIV</sequence>
<proteinExistence type="predicted"/>
<name>A0A9P4GW59_9PLEO</name>
<keyword evidence="1" id="KW-0472">Membrane</keyword>
<dbReference type="EMBL" id="ML978383">
    <property type="protein sequence ID" value="KAF2023080.1"/>
    <property type="molecule type" value="Genomic_DNA"/>
</dbReference>
<accession>A0A9P4GW59</accession>
<reference evidence="2" key="1">
    <citation type="journal article" date="2020" name="Stud. Mycol.">
        <title>101 Dothideomycetes genomes: a test case for predicting lifestyles and emergence of pathogens.</title>
        <authorList>
            <person name="Haridas S."/>
            <person name="Albert R."/>
            <person name="Binder M."/>
            <person name="Bloem J."/>
            <person name="Labutti K."/>
            <person name="Salamov A."/>
            <person name="Andreopoulos B."/>
            <person name="Baker S."/>
            <person name="Barry K."/>
            <person name="Bills G."/>
            <person name="Bluhm B."/>
            <person name="Cannon C."/>
            <person name="Castanera R."/>
            <person name="Culley D."/>
            <person name="Daum C."/>
            <person name="Ezra D."/>
            <person name="Gonzalez J."/>
            <person name="Henrissat B."/>
            <person name="Kuo A."/>
            <person name="Liang C."/>
            <person name="Lipzen A."/>
            <person name="Lutzoni F."/>
            <person name="Magnuson J."/>
            <person name="Mondo S."/>
            <person name="Nolan M."/>
            <person name="Ohm R."/>
            <person name="Pangilinan J."/>
            <person name="Park H.-J."/>
            <person name="Ramirez L."/>
            <person name="Alfaro M."/>
            <person name="Sun H."/>
            <person name="Tritt A."/>
            <person name="Yoshinaga Y."/>
            <person name="Zwiers L.-H."/>
            <person name="Turgeon B."/>
            <person name="Goodwin S."/>
            <person name="Spatafora J."/>
            <person name="Crous P."/>
            <person name="Grigoriev I."/>
        </authorList>
    </citation>
    <scope>NUCLEOTIDE SEQUENCE</scope>
    <source>
        <strain evidence="2">CBS 110217</strain>
    </source>
</reference>
<feature type="transmembrane region" description="Helical" evidence="1">
    <location>
        <begin position="261"/>
        <end position="280"/>
    </location>
</feature>
<feature type="transmembrane region" description="Helical" evidence="1">
    <location>
        <begin position="300"/>
        <end position="320"/>
    </location>
</feature>
<comment type="caution">
    <text evidence="2">The sequence shown here is derived from an EMBL/GenBank/DDBJ whole genome shotgun (WGS) entry which is preliminary data.</text>
</comment>
<gene>
    <name evidence="2" type="ORF">EK21DRAFT_95204</name>
</gene>
<feature type="transmembrane region" description="Helical" evidence="1">
    <location>
        <begin position="147"/>
        <end position="168"/>
    </location>
</feature>
<keyword evidence="1" id="KW-1133">Transmembrane helix</keyword>